<evidence type="ECO:0000256" key="5">
    <source>
        <dbReference type="ARBA" id="ARBA00023242"/>
    </source>
</evidence>
<dbReference type="GO" id="GO:0034271">
    <property type="term" value="C:phosphatidylinositol 3-kinase complex, class III, type I"/>
    <property type="evidence" value="ECO:0007669"/>
    <property type="project" value="TreeGrafter"/>
</dbReference>
<keyword evidence="8" id="KW-0853">WD repeat</keyword>
<dbReference type="VEuPathDB" id="FungiDB:PNEJI1_001453"/>
<dbReference type="FunFam" id="3.80.10.10:FF:000026">
    <property type="entry name" value="U2 small nuclear ribonucleoprotein A"/>
    <property type="match status" value="1"/>
</dbReference>
<dbReference type="SMART" id="SM00320">
    <property type="entry name" value="WD40"/>
    <property type="match status" value="4"/>
</dbReference>
<dbReference type="Proteomes" id="UP000010422">
    <property type="component" value="Unassembled WGS sequence"/>
</dbReference>
<feature type="repeat" description="WD" evidence="8">
    <location>
        <begin position="38"/>
        <end position="79"/>
    </location>
</feature>
<dbReference type="Pfam" id="PF00400">
    <property type="entry name" value="WD40"/>
    <property type="match status" value="1"/>
</dbReference>
<dbReference type="Gene3D" id="3.80.10.10">
    <property type="entry name" value="Ribonuclease Inhibitor"/>
    <property type="match status" value="1"/>
</dbReference>
<evidence type="ECO:0000256" key="4">
    <source>
        <dbReference type="ARBA" id="ARBA00022741"/>
    </source>
</evidence>
<evidence type="ECO:0000313" key="10">
    <source>
        <dbReference type="Proteomes" id="UP000010422"/>
    </source>
</evidence>
<evidence type="ECO:0000256" key="7">
    <source>
        <dbReference type="ARBA" id="ARBA00024238"/>
    </source>
</evidence>
<dbReference type="PROSITE" id="PS51450">
    <property type="entry name" value="LRR"/>
    <property type="match status" value="2"/>
</dbReference>
<dbReference type="GO" id="GO:0005634">
    <property type="term" value="C:nucleus"/>
    <property type="evidence" value="ECO:0007669"/>
    <property type="project" value="UniProtKB-SubCell"/>
</dbReference>
<dbReference type="PROSITE" id="PS50294">
    <property type="entry name" value="WD_REPEATS_REGION"/>
    <property type="match status" value="1"/>
</dbReference>
<dbReference type="InParanoid" id="L0P9U2"/>
<evidence type="ECO:0000313" key="9">
    <source>
        <dbReference type="EMBL" id="CCJ29181.1"/>
    </source>
</evidence>
<dbReference type="Gene3D" id="2.130.10.10">
    <property type="entry name" value="YVTN repeat-like/Quinoprotein amine dehydrogenase"/>
    <property type="match status" value="2"/>
</dbReference>
<dbReference type="GO" id="GO:0045324">
    <property type="term" value="P:late endosome to vacuole transport"/>
    <property type="evidence" value="ECO:0007669"/>
    <property type="project" value="InterPro"/>
</dbReference>
<keyword evidence="4" id="KW-0547">Nucleotide-binding</keyword>
<reference evidence="9 10" key="1">
    <citation type="journal article" date="2012" name="MBio">
        <title>De novo assembly of the Pneumocystis jirovecii genome from a single bronchoalveolar lavage fluid specimen from a patient.</title>
        <authorList>
            <person name="Cisse O.H."/>
            <person name="Pagni M."/>
            <person name="Hauser P.M."/>
        </authorList>
    </citation>
    <scope>NUCLEOTIDE SEQUENCE [LARGE SCALE GENOMIC DNA]</scope>
    <source>
        <strain evidence="9 10">SE8</strain>
    </source>
</reference>
<dbReference type="SUPFAM" id="SSF50978">
    <property type="entry name" value="WD40 repeat-like"/>
    <property type="match status" value="1"/>
</dbReference>
<dbReference type="GO" id="GO:0004674">
    <property type="term" value="F:protein serine/threonine kinase activity"/>
    <property type="evidence" value="ECO:0007669"/>
    <property type="project" value="InterPro"/>
</dbReference>
<dbReference type="GO" id="GO:0005770">
    <property type="term" value="C:late endosome"/>
    <property type="evidence" value="ECO:0007669"/>
    <property type="project" value="TreeGrafter"/>
</dbReference>
<dbReference type="STRING" id="1209962.L0P9U2"/>
<protein>
    <recommendedName>
        <fullName evidence="7">U2 small nuclear ribonucleoprotein A'</fullName>
    </recommendedName>
</protein>
<dbReference type="GO" id="GO:0000166">
    <property type="term" value="F:nucleotide binding"/>
    <property type="evidence" value="ECO:0007669"/>
    <property type="project" value="UniProtKB-KW"/>
</dbReference>
<feature type="non-terminal residue" evidence="9">
    <location>
        <position position="697"/>
    </location>
</feature>
<evidence type="ECO:0000256" key="8">
    <source>
        <dbReference type="PROSITE-ProRule" id="PRU00221"/>
    </source>
</evidence>
<gene>
    <name evidence="9" type="ORF">PNEJI1_001453</name>
</gene>
<sequence>MKKSYSSIFSSQRINKKNPEKISLDKPWHPVGTLVARFSEHSKGINRVIVSPDNVFFVTASDDGTIKIWDISRLQKNVSNRSRLTYRHSTIARIISICFISNTYCIASGASDGSLHIIKVECMIDANSLPKYKHVKILRKYEIGKDEYAVWMEHFETDHESILMIATSLSRIIALDIRTMKELYNLLNSPCHGTPTCFCIDQQKTWLLLAGTHGILDLWDLRFQIKLKSWGLPGASKIHRVSLHPIKGCGRWVCVAGGCSQNEVTVWDIEKMQCREIYRVAKGKDNGKGYEPWEIDDESSEGIFGKYIGDTNRFNFDDEVSGYNRGICAMAVSTCGLFDGIVSDIKNHGFILFSGTDQKIRFWSLDSNNANKGFVISGLEPEEEMPIYTTSHLTPTLVLNVEQPALSLSTDENVSSKSSLKIPRSTFIFQQQKYVFKNHIDLIQDIAFIQNPYEMVISVDRSGIINVYMRLNIDLLNNASSYINPAKERELDLRGHKIPVIENLGVTKDQNDAIDFTDNDIRHLGNFPKLLRVRTLLLSRNRISSISSQLALTLPNLRTLILTSNAISELSDINCLSGLKKLTILSLMDNPVSRKEHYRLWVIWQCPSLRILDFCKVRQSEHETAKLLFGVSIDEPTTLAASILGVKSHTFDVNESMNEDKEIHFKLTDDEKKRIQDAIRNATSMSEVAKLEAMLNE</sequence>
<evidence type="ECO:0000256" key="6">
    <source>
        <dbReference type="ARBA" id="ARBA00024196"/>
    </source>
</evidence>
<dbReference type="PANTHER" id="PTHR17583">
    <property type="entry name" value="PHOSPHOINOSITIDE 3-KINASE REGULATORY SUBUNIT 4"/>
    <property type="match status" value="1"/>
</dbReference>
<evidence type="ECO:0000256" key="3">
    <source>
        <dbReference type="ARBA" id="ARBA00022737"/>
    </source>
</evidence>
<dbReference type="Pfam" id="PF14580">
    <property type="entry name" value="LRR_9"/>
    <property type="match status" value="1"/>
</dbReference>
<dbReference type="PANTHER" id="PTHR17583:SF0">
    <property type="entry name" value="PHOSPHOINOSITIDE 3-KINASE REGULATORY SUBUNIT 4"/>
    <property type="match status" value="1"/>
</dbReference>
<dbReference type="InterPro" id="IPR036322">
    <property type="entry name" value="WD40_repeat_dom_sf"/>
</dbReference>
<evidence type="ECO:0000256" key="2">
    <source>
        <dbReference type="ARBA" id="ARBA00022614"/>
    </source>
</evidence>
<keyword evidence="5" id="KW-0539">Nucleus</keyword>
<keyword evidence="2" id="KW-0433">Leucine-rich repeat</keyword>
<comment type="caution">
    <text evidence="9">The sequence shown here is derived from an EMBL/GenBank/DDBJ whole genome shotgun (WGS) entry which is preliminary data.</text>
</comment>
<accession>L0P9U2</accession>
<dbReference type="GO" id="GO:0006623">
    <property type="term" value="P:protein targeting to vacuole"/>
    <property type="evidence" value="ECO:0007669"/>
    <property type="project" value="TreeGrafter"/>
</dbReference>
<keyword evidence="3" id="KW-0677">Repeat</keyword>
<comment type="subcellular location">
    <subcellularLocation>
        <location evidence="1">Nucleus</location>
    </subcellularLocation>
</comment>
<dbReference type="EMBL" id="CAKM01000163">
    <property type="protein sequence ID" value="CCJ29181.1"/>
    <property type="molecule type" value="Genomic_DNA"/>
</dbReference>
<dbReference type="GO" id="GO:0034272">
    <property type="term" value="C:phosphatidylinositol 3-kinase complex, class III, type II"/>
    <property type="evidence" value="ECO:0007669"/>
    <property type="project" value="TreeGrafter"/>
</dbReference>
<dbReference type="InterPro" id="IPR045162">
    <property type="entry name" value="Vps15-like"/>
</dbReference>
<dbReference type="GO" id="GO:0071561">
    <property type="term" value="C:nucleus-vacuole junction"/>
    <property type="evidence" value="ECO:0007669"/>
    <property type="project" value="TreeGrafter"/>
</dbReference>
<dbReference type="InterPro" id="IPR001680">
    <property type="entry name" value="WD40_rpt"/>
</dbReference>
<dbReference type="PROSITE" id="PS50082">
    <property type="entry name" value="WD_REPEATS_2"/>
    <property type="match status" value="1"/>
</dbReference>
<proteinExistence type="inferred from homology"/>
<dbReference type="SUPFAM" id="SSF52058">
    <property type="entry name" value="L domain-like"/>
    <property type="match status" value="1"/>
</dbReference>
<dbReference type="InterPro" id="IPR015943">
    <property type="entry name" value="WD40/YVTN_repeat-like_dom_sf"/>
</dbReference>
<dbReference type="InterPro" id="IPR032675">
    <property type="entry name" value="LRR_dom_sf"/>
</dbReference>
<name>L0P9U2_PNEJI</name>
<organism evidence="10">
    <name type="scientific">Pneumocystis jirovecii</name>
    <name type="common">Human pneumocystis pneumonia agent</name>
    <dbReference type="NCBI Taxonomy" id="42068"/>
    <lineage>
        <taxon>Eukaryota</taxon>
        <taxon>Fungi</taxon>
        <taxon>Dikarya</taxon>
        <taxon>Ascomycota</taxon>
        <taxon>Taphrinomycotina</taxon>
        <taxon>Pneumocystomycetes</taxon>
        <taxon>Pneumocystaceae</taxon>
        <taxon>Pneumocystis</taxon>
    </lineage>
</organism>
<dbReference type="InterPro" id="IPR001611">
    <property type="entry name" value="Leu-rich_rpt"/>
</dbReference>
<comment type="similarity">
    <text evidence="6">Belongs to the U2 small nuclear ribonucleoprotein A family.</text>
</comment>
<evidence type="ECO:0000256" key="1">
    <source>
        <dbReference type="ARBA" id="ARBA00004123"/>
    </source>
</evidence>
<dbReference type="GO" id="GO:0016236">
    <property type="term" value="P:macroautophagy"/>
    <property type="evidence" value="ECO:0007669"/>
    <property type="project" value="InterPro"/>
</dbReference>
<dbReference type="AlphaFoldDB" id="L0P9U2"/>